<name>A0AAU8GRQ3_9VIRU</name>
<evidence type="ECO:0000313" key="1">
    <source>
        <dbReference type="EMBL" id="XCH45057.1"/>
    </source>
</evidence>
<organism evidence="1">
    <name type="scientific">Mammaliicoccus phage MSShimriz1</name>
    <dbReference type="NCBI Taxonomy" id="3230127"/>
    <lineage>
        <taxon>Viruses</taxon>
    </lineage>
</organism>
<dbReference type="EMBL" id="PP931174">
    <property type="protein sequence ID" value="XCH45057.1"/>
    <property type="molecule type" value="Genomic_DNA"/>
</dbReference>
<proteinExistence type="predicted"/>
<protein>
    <submittedName>
        <fullName evidence="1">Uncharacterized protein</fullName>
    </submittedName>
</protein>
<accession>A0AAU8GRQ3</accession>
<reference evidence="1" key="1">
    <citation type="submission" date="2024-06" db="EMBL/GenBank/DDBJ databases">
        <authorList>
            <person name="Ashkenazi R."/>
            <person name="Lipszyc R.R."/>
            <person name="Braunstein R."/>
            <person name="Yerushalmy O."/>
            <person name="Alkalay-Oren S."/>
            <person name="Coppenhagn-Glazer S."/>
            <person name="Hazan R."/>
        </authorList>
    </citation>
    <scope>NUCLEOTIDE SEQUENCE</scope>
</reference>
<sequence length="66" mass="7788">MRYNNKAFNLMDNLNLDLKKKITKVTVKYGDNVVIYHVGNKQYDFTFEELVKGEITLERFDNNGKV</sequence>